<reference evidence="1" key="1">
    <citation type="submission" date="2020-07" db="EMBL/GenBank/DDBJ databases">
        <title>Vallitalea pronyensis genome.</title>
        <authorList>
            <person name="Postec A."/>
        </authorList>
    </citation>
    <scope>NUCLEOTIDE SEQUENCE</scope>
    <source>
        <strain evidence="1">FatNI3</strain>
    </source>
</reference>
<proteinExistence type="predicted"/>
<dbReference type="InterPro" id="IPR023811">
    <property type="entry name" value="CHP04076"/>
</dbReference>
<keyword evidence="2" id="KW-1185">Reference proteome</keyword>
<protein>
    <submittedName>
        <fullName evidence="1">TIGR04076 family protein</fullName>
    </submittedName>
</protein>
<sequence>MSKCRITVIKRMLNEDLANAYCKRPEICSVFTDNQTFMVDSPQKPLGFCDGAWDCISHYVFAFLHGGGDFYTGWMKDENTMIACCNDGVRPVVFKLERVD</sequence>
<accession>A0A8J8MQR6</accession>
<dbReference type="EMBL" id="CP058649">
    <property type="protein sequence ID" value="QUI25713.1"/>
    <property type="molecule type" value="Genomic_DNA"/>
</dbReference>
<dbReference type="NCBIfam" id="TIGR04076">
    <property type="entry name" value="TIGR04076 family protein"/>
    <property type="match status" value="1"/>
</dbReference>
<name>A0A8J8MQR6_9FIRM</name>
<gene>
    <name evidence="1" type="ORF">HZI73_13200</name>
</gene>
<evidence type="ECO:0000313" key="2">
    <source>
        <dbReference type="Proteomes" id="UP000683246"/>
    </source>
</evidence>
<evidence type="ECO:0000313" key="1">
    <source>
        <dbReference type="EMBL" id="QUI25713.1"/>
    </source>
</evidence>
<dbReference type="KEGG" id="vpy:HZI73_13200"/>
<dbReference type="Proteomes" id="UP000683246">
    <property type="component" value="Chromosome"/>
</dbReference>
<dbReference type="AlphaFoldDB" id="A0A8J8MQR6"/>
<organism evidence="1 2">
    <name type="scientific">Vallitalea pronyensis</name>
    <dbReference type="NCBI Taxonomy" id="1348613"/>
    <lineage>
        <taxon>Bacteria</taxon>
        <taxon>Bacillati</taxon>
        <taxon>Bacillota</taxon>
        <taxon>Clostridia</taxon>
        <taxon>Lachnospirales</taxon>
        <taxon>Vallitaleaceae</taxon>
        <taxon>Vallitalea</taxon>
    </lineage>
</organism>